<evidence type="ECO:0000313" key="2">
    <source>
        <dbReference type="Proteomes" id="UP001156627"/>
    </source>
</evidence>
<comment type="caution">
    <text evidence="1">The sequence shown here is derived from an EMBL/GenBank/DDBJ whole genome shotgun (WGS) entry which is preliminary data.</text>
</comment>
<accession>A0ABQ5XD25</accession>
<keyword evidence="2" id="KW-1185">Reference proteome</keyword>
<proteinExistence type="predicted"/>
<dbReference type="Proteomes" id="UP001156627">
    <property type="component" value="Unassembled WGS sequence"/>
</dbReference>
<organism evidence="1 2">
    <name type="scientific">Dyella flagellata</name>
    <dbReference type="NCBI Taxonomy" id="1867833"/>
    <lineage>
        <taxon>Bacteria</taxon>
        <taxon>Pseudomonadati</taxon>
        <taxon>Pseudomonadota</taxon>
        <taxon>Gammaproteobacteria</taxon>
        <taxon>Lysobacterales</taxon>
        <taxon>Rhodanobacteraceae</taxon>
        <taxon>Dyella</taxon>
    </lineage>
</organism>
<protein>
    <submittedName>
        <fullName evidence="1">Uncharacterized protein</fullName>
    </submittedName>
</protein>
<dbReference type="EMBL" id="BSOA01000015">
    <property type="protein sequence ID" value="GLQ88440.1"/>
    <property type="molecule type" value="Genomic_DNA"/>
</dbReference>
<gene>
    <name evidence="1" type="ORF">GCM10007898_20090</name>
</gene>
<sequence length="83" mass="9466">MLATTERIDRLFEAYIRRVVSIDDGSRDFLADFRLRANRFLVSIPSIVFFDCLRRLKATLRVTKGAAALEGGRKKGLRHPAMV</sequence>
<name>A0ABQ5XD25_9GAMM</name>
<reference evidence="2" key="1">
    <citation type="journal article" date="2019" name="Int. J. Syst. Evol. Microbiol.">
        <title>The Global Catalogue of Microorganisms (GCM) 10K type strain sequencing project: providing services to taxonomists for standard genome sequencing and annotation.</title>
        <authorList>
            <consortium name="The Broad Institute Genomics Platform"/>
            <consortium name="The Broad Institute Genome Sequencing Center for Infectious Disease"/>
            <person name="Wu L."/>
            <person name="Ma J."/>
        </authorList>
    </citation>
    <scope>NUCLEOTIDE SEQUENCE [LARGE SCALE GENOMIC DNA]</scope>
    <source>
        <strain evidence="2">NBRC 111981</strain>
    </source>
</reference>
<evidence type="ECO:0000313" key="1">
    <source>
        <dbReference type="EMBL" id="GLQ88440.1"/>
    </source>
</evidence>